<proteinExistence type="inferred from homology"/>
<keyword evidence="5" id="KW-0723">Serine/threonine-protein kinase</keyword>
<evidence type="ECO:0000256" key="2">
    <source>
        <dbReference type="ARBA" id="ARBA00022741"/>
    </source>
</evidence>
<dbReference type="PANTHER" id="PTHR48012">
    <property type="entry name" value="STERILE20-LIKE KINASE, ISOFORM B-RELATED"/>
    <property type="match status" value="1"/>
</dbReference>
<evidence type="ECO:0000256" key="6">
    <source>
        <dbReference type="SAM" id="MobiDB-lite"/>
    </source>
</evidence>
<name>A0A4P9WJC3_9FUNG</name>
<protein>
    <recommendedName>
        <fullName evidence="1">non-specific serine/threonine protein kinase</fullName>
        <ecNumber evidence="1">2.7.11.1</ecNumber>
    </recommendedName>
</protein>
<keyword evidence="2 4" id="KW-0547">Nucleotide-binding</keyword>
<sequence>MSIAQYGKKFPILLRTPSPRGKVELLETIGKGNYGYVYKVWSLSQGTSNVISAVKVVFLKEDELRETLLEMEILRACDHPNVTKYMGCFLKGLDLWICMEFCGGGALDSIYRGIKKPLTEDQIASIIYESVQGLEYLHTEVFLIHRDIKAGNLLLTENGELKLADFGVSAKLNSPAGRARTFIGTPYWMAPEVISTDPESNSHSSASYDSKADIWSIGITAIEIAEKNPPLSDIHPMRALYLIPNSDLGLAKPKNWSKTFQDFIAVCLTKDPLKRPSAAKLLQHPFLAKAKALPRQKILAELVMKAKIAREKRKAGYDADDDDEEEEKRAEVPAKVIVETMKQARQASQQPSAPVRELAFYFSPLAAGEDEGR</sequence>
<evidence type="ECO:0000313" key="9">
    <source>
        <dbReference type="Proteomes" id="UP000269721"/>
    </source>
</evidence>
<keyword evidence="3 4" id="KW-0067">ATP-binding</keyword>
<evidence type="ECO:0000256" key="4">
    <source>
        <dbReference type="PROSITE-ProRule" id="PRU10141"/>
    </source>
</evidence>
<dbReference type="Proteomes" id="UP000269721">
    <property type="component" value="Unassembled WGS sequence"/>
</dbReference>
<dbReference type="GO" id="GO:0035556">
    <property type="term" value="P:intracellular signal transduction"/>
    <property type="evidence" value="ECO:0007669"/>
    <property type="project" value="TreeGrafter"/>
</dbReference>
<dbReference type="PANTHER" id="PTHR48012:SF18">
    <property type="entry name" value="HAPPYHOUR, ISOFORM A"/>
    <property type="match status" value="1"/>
</dbReference>
<dbReference type="InterPro" id="IPR050629">
    <property type="entry name" value="STE20/SPS1-PAK"/>
</dbReference>
<dbReference type="GO" id="GO:0005524">
    <property type="term" value="F:ATP binding"/>
    <property type="evidence" value="ECO:0007669"/>
    <property type="project" value="UniProtKB-UniRule"/>
</dbReference>
<dbReference type="InterPro" id="IPR017441">
    <property type="entry name" value="Protein_kinase_ATP_BS"/>
</dbReference>
<gene>
    <name evidence="8" type="ORF">BDK51DRAFT_16117</name>
</gene>
<dbReference type="InterPro" id="IPR000719">
    <property type="entry name" value="Prot_kinase_dom"/>
</dbReference>
<dbReference type="InterPro" id="IPR011009">
    <property type="entry name" value="Kinase-like_dom_sf"/>
</dbReference>
<comment type="similarity">
    <text evidence="5">Belongs to the protein kinase superfamily.</text>
</comment>
<evidence type="ECO:0000313" key="8">
    <source>
        <dbReference type="EMBL" id="RKO91588.1"/>
    </source>
</evidence>
<evidence type="ECO:0000256" key="1">
    <source>
        <dbReference type="ARBA" id="ARBA00012513"/>
    </source>
</evidence>
<dbReference type="EMBL" id="KZ994998">
    <property type="protein sequence ID" value="RKO91588.1"/>
    <property type="molecule type" value="Genomic_DNA"/>
</dbReference>
<dbReference type="SMART" id="SM00220">
    <property type="entry name" value="S_TKc"/>
    <property type="match status" value="1"/>
</dbReference>
<dbReference type="AlphaFoldDB" id="A0A4P9WJC3"/>
<feature type="domain" description="Protein kinase" evidence="7">
    <location>
        <begin position="23"/>
        <end position="287"/>
    </location>
</feature>
<evidence type="ECO:0000259" key="7">
    <source>
        <dbReference type="PROSITE" id="PS50011"/>
    </source>
</evidence>
<organism evidence="8 9">
    <name type="scientific">Blyttiomyces helicus</name>
    <dbReference type="NCBI Taxonomy" id="388810"/>
    <lineage>
        <taxon>Eukaryota</taxon>
        <taxon>Fungi</taxon>
        <taxon>Fungi incertae sedis</taxon>
        <taxon>Chytridiomycota</taxon>
        <taxon>Chytridiomycota incertae sedis</taxon>
        <taxon>Chytridiomycetes</taxon>
        <taxon>Chytridiomycetes incertae sedis</taxon>
        <taxon>Blyttiomyces</taxon>
    </lineage>
</organism>
<dbReference type="OrthoDB" id="248923at2759"/>
<keyword evidence="8" id="KW-0418">Kinase</keyword>
<dbReference type="GO" id="GO:0004674">
    <property type="term" value="F:protein serine/threonine kinase activity"/>
    <property type="evidence" value="ECO:0007669"/>
    <property type="project" value="UniProtKB-KW"/>
</dbReference>
<reference evidence="9" key="1">
    <citation type="journal article" date="2018" name="Nat. Microbiol.">
        <title>Leveraging single-cell genomics to expand the fungal tree of life.</title>
        <authorList>
            <person name="Ahrendt S.R."/>
            <person name="Quandt C.A."/>
            <person name="Ciobanu D."/>
            <person name="Clum A."/>
            <person name="Salamov A."/>
            <person name="Andreopoulos B."/>
            <person name="Cheng J.F."/>
            <person name="Woyke T."/>
            <person name="Pelin A."/>
            <person name="Henrissat B."/>
            <person name="Reynolds N.K."/>
            <person name="Benny G.L."/>
            <person name="Smith M.E."/>
            <person name="James T.Y."/>
            <person name="Grigoriev I.V."/>
        </authorList>
    </citation>
    <scope>NUCLEOTIDE SEQUENCE [LARGE SCALE GENOMIC DNA]</scope>
</reference>
<dbReference type="Gene3D" id="1.10.510.10">
    <property type="entry name" value="Transferase(Phosphotransferase) domain 1"/>
    <property type="match status" value="1"/>
</dbReference>
<dbReference type="SUPFAM" id="SSF56112">
    <property type="entry name" value="Protein kinase-like (PK-like)"/>
    <property type="match status" value="1"/>
</dbReference>
<dbReference type="Pfam" id="PF00069">
    <property type="entry name" value="Pkinase"/>
    <property type="match status" value="1"/>
</dbReference>
<feature type="region of interest" description="Disordered" evidence="6">
    <location>
        <begin position="313"/>
        <end position="332"/>
    </location>
</feature>
<accession>A0A4P9WJC3</accession>
<feature type="binding site" evidence="4">
    <location>
        <position position="55"/>
    </location>
    <ligand>
        <name>ATP</name>
        <dbReference type="ChEBI" id="CHEBI:30616"/>
    </ligand>
</feature>
<dbReference type="PROSITE" id="PS50011">
    <property type="entry name" value="PROTEIN_KINASE_DOM"/>
    <property type="match status" value="1"/>
</dbReference>
<dbReference type="GO" id="GO:0005737">
    <property type="term" value="C:cytoplasm"/>
    <property type="evidence" value="ECO:0007669"/>
    <property type="project" value="TreeGrafter"/>
</dbReference>
<evidence type="ECO:0000256" key="5">
    <source>
        <dbReference type="RuleBase" id="RU000304"/>
    </source>
</evidence>
<keyword evidence="9" id="KW-1185">Reference proteome</keyword>
<dbReference type="EC" id="2.7.11.1" evidence="1"/>
<dbReference type="PROSITE" id="PS00108">
    <property type="entry name" value="PROTEIN_KINASE_ST"/>
    <property type="match status" value="1"/>
</dbReference>
<dbReference type="InterPro" id="IPR008271">
    <property type="entry name" value="Ser/Thr_kinase_AS"/>
</dbReference>
<evidence type="ECO:0000256" key="3">
    <source>
        <dbReference type="ARBA" id="ARBA00022840"/>
    </source>
</evidence>
<dbReference type="PROSITE" id="PS00107">
    <property type="entry name" value="PROTEIN_KINASE_ATP"/>
    <property type="match status" value="1"/>
</dbReference>
<dbReference type="FunFam" id="1.10.510.10:FF:000421">
    <property type="entry name" value="Serine/threonine-protein kinase PAK 6"/>
    <property type="match status" value="1"/>
</dbReference>
<keyword evidence="8" id="KW-0808">Transferase</keyword>